<dbReference type="GO" id="GO:1901259">
    <property type="term" value="P:chloroplast rRNA processing"/>
    <property type="evidence" value="ECO:0007669"/>
    <property type="project" value="TreeGrafter"/>
</dbReference>
<keyword evidence="3" id="KW-0934">Plastid</keyword>
<dbReference type="AlphaFoldDB" id="A0A8B8MJ66"/>
<feature type="region of interest" description="Disordered" evidence="9">
    <location>
        <begin position="72"/>
        <end position="91"/>
    </location>
</feature>
<dbReference type="CDD" id="cd21608">
    <property type="entry name" value="RRM2_NsCP33_like"/>
    <property type="match status" value="1"/>
</dbReference>
<feature type="domain" description="RRM" evidence="10">
    <location>
        <begin position="194"/>
        <end position="272"/>
    </location>
</feature>
<organism evidence="11 12">
    <name type="scientific">Abrus precatorius</name>
    <name type="common">Indian licorice</name>
    <name type="synonym">Glycine abrus</name>
    <dbReference type="NCBI Taxonomy" id="3816"/>
    <lineage>
        <taxon>Eukaryota</taxon>
        <taxon>Viridiplantae</taxon>
        <taxon>Streptophyta</taxon>
        <taxon>Embryophyta</taxon>
        <taxon>Tracheophyta</taxon>
        <taxon>Spermatophyta</taxon>
        <taxon>Magnoliopsida</taxon>
        <taxon>eudicotyledons</taxon>
        <taxon>Gunneridae</taxon>
        <taxon>Pentapetalae</taxon>
        <taxon>rosids</taxon>
        <taxon>fabids</taxon>
        <taxon>Fabales</taxon>
        <taxon>Fabaceae</taxon>
        <taxon>Papilionoideae</taxon>
        <taxon>50 kb inversion clade</taxon>
        <taxon>NPAAA clade</taxon>
        <taxon>indigoferoid/millettioid clade</taxon>
        <taxon>Abreae</taxon>
        <taxon>Abrus</taxon>
    </lineage>
</organism>
<evidence type="ECO:0000256" key="7">
    <source>
        <dbReference type="ARBA" id="ARBA00023274"/>
    </source>
</evidence>
<evidence type="ECO:0000256" key="3">
    <source>
        <dbReference type="ARBA" id="ARBA00022640"/>
    </source>
</evidence>
<proteinExistence type="predicted"/>
<dbReference type="InterPro" id="IPR048289">
    <property type="entry name" value="RRM2_NsCP33-like"/>
</dbReference>
<dbReference type="OrthoDB" id="439808at2759"/>
<gene>
    <name evidence="12" type="primary">LOC113873385</name>
</gene>
<dbReference type="InterPro" id="IPR035979">
    <property type="entry name" value="RBD_domain_sf"/>
</dbReference>
<dbReference type="InterPro" id="IPR050502">
    <property type="entry name" value="Euk_RNA-bind_prot"/>
</dbReference>
<feature type="domain" description="RRM" evidence="10">
    <location>
        <begin position="95"/>
        <end position="173"/>
    </location>
</feature>
<keyword evidence="7" id="KW-0687">Ribonucleoprotein</keyword>
<accession>A0A8B8MJ66</accession>
<sequence>MAATITASSLVCNRIYNLSFIHSSISLALNFPHTPISLKPHNLILNLQFLNPYPLALSYLPLPSVSFHAFPDTEEEEDPQPQTSQKPDPRVSHCGRLFVGNLPYSLPSSQLAHLFANAGNVVSVEIVHDDITGRSRGFAFVTMGSVEDAEQAIRMFDGTEVGGRIIKVNFPEIPKRGKRLVTGSNYKGFVDSPYKIYAGNLGWDLTSQGLRVAFAKQRGFLSAKVIYERNNGKSRGYGFVSFETAEDLEAAMNAMNGVEIQGRPLQLNLAVDKKPSSSPVIHKNTGSSVDSMEMLFGVNT</sequence>
<keyword evidence="5" id="KW-0677">Repeat</keyword>
<dbReference type="PROSITE" id="PS50102">
    <property type="entry name" value="RRM"/>
    <property type="match status" value="2"/>
</dbReference>
<name>A0A8B8MJ66_ABRPR</name>
<reference evidence="11" key="1">
    <citation type="journal article" date="2019" name="Toxins">
        <title>Detection of Abrin-Like and Prepropulchellin-Like Toxin Genes and Transcripts Using Whole Genome Sequencing and Full-Length Transcript Sequencing of Abrus precatorius.</title>
        <authorList>
            <person name="Hovde B.T."/>
            <person name="Daligault H.E."/>
            <person name="Hanschen E.R."/>
            <person name="Kunde Y.A."/>
            <person name="Johnson M.B."/>
            <person name="Starkenburg S.R."/>
            <person name="Johnson S.L."/>
        </authorList>
    </citation>
    <scope>NUCLEOTIDE SEQUENCE [LARGE SCALE GENOMIC DNA]</scope>
</reference>
<evidence type="ECO:0000256" key="9">
    <source>
        <dbReference type="SAM" id="MobiDB-lite"/>
    </source>
</evidence>
<dbReference type="KEGG" id="aprc:113873385"/>
<dbReference type="Gene3D" id="3.30.70.330">
    <property type="match status" value="2"/>
</dbReference>
<dbReference type="GeneID" id="113873385"/>
<dbReference type="RefSeq" id="XP_027367284.1">
    <property type="nucleotide sequence ID" value="XM_027511483.1"/>
</dbReference>
<dbReference type="SMART" id="SM00360">
    <property type="entry name" value="RRM"/>
    <property type="match status" value="2"/>
</dbReference>
<dbReference type="InterPro" id="IPR000504">
    <property type="entry name" value="RRM_dom"/>
</dbReference>
<keyword evidence="6 8" id="KW-0694">RNA-binding</keyword>
<keyword evidence="2" id="KW-0150">Chloroplast</keyword>
<dbReference type="GO" id="GO:0003729">
    <property type="term" value="F:mRNA binding"/>
    <property type="evidence" value="ECO:0007669"/>
    <property type="project" value="TreeGrafter"/>
</dbReference>
<dbReference type="PANTHER" id="PTHR48025">
    <property type="entry name" value="OS02G0815200 PROTEIN"/>
    <property type="match status" value="1"/>
</dbReference>
<comment type="subcellular location">
    <subcellularLocation>
        <location evidence="1">Plastid</location>
        <location evidence="1">Chloroplast</location>
    </subcellularLocation>
</comment>
<keyword evidence="11" id="KW-1185">Reference proteome</keyword>
<dbReference type="GO" id="GO:0009535">
    <property type="term" value="C:chloroplast thylakoid membrane"/>
    <property type="evidence" value="ECO:0007669"/>
    <property type="project" value="TreeGrafter"/>
</dbReference>
<dbReference type="InterPro" id="IPR012677">
    <property type="entry name" value="Nucleotide-bd_a/b_plait_sf"/>
</dbReference>
<evidence type="ECO:0000256" key="5">
    <source>
        <dbReference type="ARBA" id="ARBA00022737"/>
    </source>
</evidence>
<protein>
    <submittedName>
        <fullName evidence="12">33 kDa ribonucleoprotein, chloroplastic-like</fullName>
    </submittedName>
</protein>
<dbReference type="GO" id="GO:1990904">
    <property type="term" value="C:ribonucleoprotein complex"/>
    <property type="evidence" value="ECO:0007669"/>
    <property type="project" value="UniProtKB-KW"/>
</dbReference>
<dbReference type="GO" id="GO:0006397">
    <property type="term" value="P:mRNA processing"/>
    <property type="evidence" value="ECO:0007669"/>
    <property type="project" value="UniProtKB-KW"/>
</dbReference>
<dbReference type="PANTHER" id="PTHR48025:SF5">
    <property type="entry name" value="NUCLEOTIDE-BINDING ALPHA-BETA PLAIT DOMAIN-CONTAINING PROTEIN-RELATED"/>
    <property type="match status" value="1"/>
</dbReference>
<dbReference type="Proteomes" id="UP000694853">
    <property type="component" value="Unplaced"/>
</dbReference>
<evidence type="ECO:0000313" key="12">
    <source>
        <dbReference type="RefSeq" id="XP_027367284.1"/>
    </source>
</evidence>
<evidence type="ECO:0000256" key="8">
    <source>
        <dbReference type="PROSITE-ProRule" id="PRU00176"/>
    </source>
</evidence>
<evidence type="ECO:0000256" key="4">
    <source>
        <dbReference type="ARBA" id="ARBA00022664"/>
    </source>
</evidence>
<dbReference type="Pfam" id="PF00076">
    <property type="entry name" value="RRM_1"/>
    <property type="match status" value="2"/>
</dbReference>
<evidence type="ECO:0000256" key="6">
    <source>
        <dbReference type="ARBA" id="ARBA00022884"/>
    </source>
</evidence>
<evidence type="ECO:0000313" key="11">
    <source>
        <dbReference type="Proteomes" id="UP000694853"/>
    </source>
</evidence>
<evidence type="ECO:0000256" key="2">
    <source>
        <dbReference type="ARBA" id="ARBA00022528"/>
    </source>
</evidence>
<dbReference type="SUPFAM" id="SSF54928">
    <property type="entry name" value="RNA-binding domain, RBD"/>
    <property type="match status" value="2"/>
</dbReference>
<evidence type="ECO:0000256" key="1">
    <source>
        <dbReference type="ARBA" id="ARBA00004229"/>
    </source>
</evidence>
<reference evidence="12" key="2">
    <citation type="submission" date="2025-08" db="UniProtKB">
        <authorList>
            <consortium name="RefSeq"/>
        </authorList>
    </citation>
    <scope>IDENTIFICATION</scope>
    <source>
        <tissue evidence="12">Young leaves</tissue>
    </source>
</reference>
<keyword evidence="4" id="KW-0507">mRNA processing</keyword>
<evidence type="ECO:0000259" key="10">
    <source>
        <dbReference type="PROSITE" id="PS50102"/>
    </source>
</evidence>